<reference evidence="2 3" key="1">
    <citation type="journal article" date="2021" name="Nat. Plants">
        <title>The Taxus genome provides insights into paclitaxel biosynthesis.</title>
        <authorList>
            <person name="Xiong X."/>
            <person name="Gou J."/>
            <person name="Liao Q."/>
            <person name="Li Y."/>
            <person name="Zhou Q."/>
            <person name="Bi G."/>
            <person name="Li C."/>
            <person name="Du R."/>
            <person name="Wang X."/>
            <person name="Sun T."/>
            <person name="Guo L."/>
            <person name="Liang H."/>
            <person name="Lu P."/>
            <person name="Wu Y."/>
            <person name="Zhang Z."/>
            <person name="Ro D.K."/>
            <person name="Shang Y."/>
            <person name="Huang S."/>
            <person name="Yan J."/>
        </authorList>
    </citation>
    <scope>NUCLEOTIDE SEQUENCE [LARGE SCALE GENOMIC DNA]</scope>
    <source>
        <strain evidence="2">Ta-2019</strain>
    </source>
</reference>
<evidence type="ECO:0000313" key="3">
    <source>
        <dbReference type="Proteomes" id="UP000824469"/>
    </source>
</evidence>
<name>A0AA38KWB6_TAXCH</name>
<comment type="caution">
    <text evidence="2">The sequence shown here is derived from an EMBL/GenBank/DDBJ whole genome shotgun (WGS) entry which is preliminary data.</text>
</comment>
<dbReference type="GO" id="GO:0006624">
    <property type="term" value="P:vacuolar protein processing"/>
    <property type="evidence" value="ECO:0007669"/>
    <property type="project" value="TreeGrafter"/>
</dbReference>
<dbReference type="InterPro" id="IPR001096">
    <property type="entry name" value="Peptidase_C13"/>
</dbReference>
<dbReference type="GO" id="GO:0051603">
    <property type="term" value="P:proteolysis involved in protein catabolic process"/>
    <property type="evidence" value="ECO:0007669"/>
    <property type="project" value="TreeGrafter"/>
</dbReference>
<accession>A0AA38KWB6</accession>
<evidence type="ECO:0000313" key="2">
    <source>
        <dbReference type="EMBL" id="KAH9306247.1"/>
    </source>
</evidence>
<dbReference type="EMBL" id="JAHRHJ020000008">
    <property type="protein sequence ID" value="KAH9306247.1"/>
    <property type="molecule type" value="Genomic_DNA"/>
</dbReference>
<keyword evidence="3" id="KW-1185">Reference proteome</keyword>
<dbReference type="Gene3D" id="3.40.50.1460">
    <property type="match status" value="1"/>
</dbReference>
<feature type="non-terminal residue" evidence="2">
    <location>
        <position position="1"/>
    </location>
</feature>
<feature type="non-terminal residue" evidence="2">
    <location>
        <position position="70"/>
    </location>
</feature>
<dbReference type="Proteomes" id="UP000824469">
    <property type="component" value="Unassembled WGS sequence"/>
</dbReference>
<dbReference type="AlphaFoldDB" id="A0AA38KWB6"/>
<protein>
    <submittedName>
        <fullName evidence="2">Uncharacterized protein</fullName>
    </submittedName>
</protein>
<organism evidence="2 3">
    <name type="scientific">Taxus chinensis</name>
    <name type="common">Chinese yew</name>
    <name type="synonym">Taxus wallichiana var. chinensis</name>
    <dbReference type="NCBI Taxonomy" id="29808"/>
    <lineage>
        <taxon>Eukaryota</taxon>
        <taxon>Viridiplantae</taxon>
        <taxon>Streptophyta</taxon>
        <taxon>Embryophyta</taxon>
        <taxon>Tracheophyta</taxon>
        <taxon>Spermatophyta</taxon>
        <taxon>Pinopsida</taxon>
        <taxon>Pinidae</taxon>
        <taxon>Conifers II</taxon>
        <taxon>Cupressales</taxon>
        <taxon>Taxaceae</taxon>
        <taxon>Taxus</taxon>
    </lineage>
</organism>
<gene>
    <name evidence="2" type="ORF">KI387_010651</name>
</gene>
<dbReference type="PANTHER" id="PTHR12000:SF42">
    <property type="entry name" value="LEGUMAIN"/>
    <property type="match status" value="1"/>
</dbReference>
<dbReference type="PANTHER" id="PTHR12000">
    <property type="entry name" value="HEMOGLOBINASE FAMILY MEMBER"/>
    <property type="match status" value="1"/>
</dbReference>
<proteinExistence type="inferred from homology"/>
<sequence>TARVHFDRKIQLPSESEDVSAGKRWAVLIAGSSGFSNYRHQDYTGWDVTADNLFAVILGDKGSVQGGSGK</sequence>
<comment type="similarity">
    <text evidence="1">Belongs to the peptidase C13 family.</text>
</comment>
<dbReference type="GO" id="GO:0005773">
    <property type="term" value="C:vacuole"/>
    <property type="evidence" value="ECO:0007669"/>
    <property type="project" value="GOC"/>
</dbReference>
<dbReference type="GO" id="GO:0004197">
    <property type="term" value="F:cysteine-type endopeptidase activity"/>
    <property type="evidence" value="ECO:0007669"/>
    <property type="project" value="TreeGrafter"/>
</dbReference>
<evidence type="ECO:0000256" key="1">
    <source>
        <dbReference type="ARBA" id="ARBA00009941"/>
    </source>
</evidence>